<keyword evidence="3" id="KW-0812">Transmembrane</keyword>
<reference evidence="4" key="1">
    <citation type="journal article" name="DNA Res.">
        <title>The physiological potential of anammox bacteria as revealed by their core genome structure.</title>
        <authorList>
            <person name="Okubo T."/>
            <person name="Toyoda A."/>
            <person name="Fukuhara K."/>
            <person name="Uchiyama I."/>
            <person name="Harigaya Y."/>
            <person name="Kuroiwa M."/>
            <person name="Suzuki T."/>
            <person name="Murakami Y."/>
            <person name="Suwa Y."/>
            <person name="Takami H."/>
        </authorList>
    </citation>
    <scope>NUCLEOTIDE SEQUENCE</scope>
    <source>
        <strain evidence="4">317325-2</strain>
    </source>
</reference>
<dbReference type="KEGG" id="npy:NPRO_02680"/>
<feature type="compositionally biased region" description="Gly residues" evidence="2">
    <location>
        <begin position="229"/>
        <end position="249"/>
    </location>
</feature>
<accession>A0A809R502</accession>
<evidence type="ECO:0000313" key="4">
    <source>
        <dbReference type="EMBL" id="BBO22673.1"/>
    </source>
</evidence>
<evidence type="ECO:0000313" key="5">
    <source>
        <dbReference type="Proteomes" id="UP000662873"/>
    </source>
</evidence>
<sequence>MSKLSPVTILSFGIAIAIVALSYGYFYEWSPNMLAKSYWDAHKEKVDAEANKLSRAQKRKEDAIQMVQDKADQWKAVVARHTPPPSVSQGGINLAVNAWQLTVDTYAFRNSVQRQLNAQIKRGGVTVVAGPTVPYPGPQASSLVANYFNMPPFQYPVVIYDFGSVTVRGNYSQIMNHVRSWSSMPNFLAVADGLQLTGTSPNLTATYSLTVVGYIRAKETFPPVPEGASAGGGPGAPGGVGGPPSGGSRQGPMQGF</sequence>
<keyword evidence="3" id="KW-0472">Membrane</keyword>
<evidence type="ECO:0000256" key="3">
    <source>
        <dbReference type="SAM" id="Phobius"/>
    </source>
</evidence>
<proteinExistence type="predicted"/>
<gene>
    <name evidence="4" type="ORF">NPRO_02680</name>
</gene>
<protein>
    <submittedName>
        <fullName evidence="4">Uncharacterized protein</fullName>
    </submittedName>
</protein>
<feature type="region of interest" description="Disordered" evidence="2">
    <location>
        <begin position="224"/>
        <end position="256"/>
    </location>
</feature>
<dbReference type="EMBL" id="AP021858">
    <property type="protein sequence ID" value="BBO22673.1"/>
    <property type="molecule type" value="Genomic_DNA"/>
</dbReference>
<feature type="transmembrane region" description="Helical" evidence="3">
    <location>
        <begin position="6"/>
        <end position="26"/>
    </location>
</feature>
<dbReference type="AlphaFoldDB" id="A0A809R502"/>
<keyword evidence="1" id="KW-0175">Coiled coil</keyword>
<evidence type="ECO:0000256" key="2">
    <source>
        <dbReference type="SAM" id="MobiDB-lite"/>
    </source>
</evidence>
<dbReference type="Proteomes" id="UP000662873">
    <property type="component" value="Chromosome"/>
</dbReference>
<feature type="coiled-coil region" evidence="1">
    <location>
        <begin position="46"/>
        <end position="73"/>
    </location>
</feature>
<organism evidence="4 5">
    <name type="scientific">Candidatus Nitrosymbiomonas proteolyticus</name>
    <dbReference type="NCBI Taxonomy" id="2608984"/>
    <lineage>
        <taxon>Bacteria</taxon>
        <taxon>Bacillati</taxon>
        <taxon>Armatimonadota</taxon>
        <taxon>Armatimonadota incertae sedis</taxon>
        <taxon>Candidatus Nitrosymbiomonas</taxon>
    </lineage>
</organism>
<keyword evidence="3" id="KW-1133">Transmembrane helix</keyword>
<evidence type="ECO:0000256" key="1">
    <source>
        <dbReference type="SAM" id="Coils"/>
    </source>
</evidence>
<name>A0A809R502_9BACT</name>